<evidence type="ECO:0000313" key="3">
    <source>
        <dbReference type="Proteomes" id="UP000664632"/>
    </source>
</evidence>
<dbReference type="Gene3D" id="2.40.50.1020">
    <property type="entry name" value="LytTr DNA-binding domain"/>
    <property type="match status" value="1"/>
</dbReference>
<name>A0ABS3H1B7_9ENTE</name>
<reference evidence="2 3" key="1">
    <citation type="submission" date="2021-03" db="EMBL/GenBank/DDBJ databases">
        <title>Enterococcal diversity collection.</title>
        <authorList>
            <person name="Gilmore M.S."/>
            <person name="Schwartzman J."/>
            <person name="Van Tyne D."/>
            <person name="Martin M."/>
            <person name="Earl A.M."/>
            <person name="Manson A.L."/>
            <person name="Straub T."/>
            <person name="Salamzade R."/>
            <person name="Saavedra J."/>
            <person name="Lebreton F."/>
            <person name="Prichula J."/>
            <person name="Schaufler K."/>
            <person name="Gaca A."/>
            <person name="Sgardioli B."/>
            <person name="Wagenaar J."/>
            <person name="Strong T."/>
        </authorList>
    </citation>
    <scope>NUCLEOTIDE SEQUENCE [LARGE SCALE GENOMIC DNA]</scope>
    <source>
        <strain evidence="2 3">DIV0869a</strain>
    </source>
</reference>
<dbReference type="PROSITE" id="PS50930">
    <property type="entry name" value="HTH_LYTTR"/>
    <property type="match status" value="1"/>
</dbReference>
<accession>A0ABS3H1B7</accession>
<evidence type="ECO:0000259" key="1">
    <source>
        <dbReference type="PROSITE" id="PS50930"/>
    </source>
</evidence>
<proteinExistence type="predicted"/>
<gene>
    <name evidence="2" type="ORF">JZO69_10445</name>
</gene>
<comment type="caution">
    <text evidence="2">The sequence shown here is derived from an EMBL/GenBank/DDBJ whole genome shotgun (WGS) entry which is preliminary data.</text>
</comment>
<sequence>MKTTIEFIDSNEDERAIFNVHKLTPVLENVLSLLNEEERFLIGEENGSLYRIAFSEILYIEVVDKKSFIYTENLVCQSSEKLYQLEEQLSSFKFIRTSKSMLLNITAIKAIAPTLSGRFEATLLNDERVAISRKYVPDLKKGLGMERKK</sequence>
<keyword evidence="2" id="KW-0238">DNA-binding</keyword>
<feature type="domain" description="HTH LytTR-type" evidence="1">
    <location>
        <begin position="41"/>
        <end position="145"/>
    </location>
</feature>
<dbReference type="Pfam" id="PF04397">
    <property type="entry name" value="LytTR"/>
    <property type="match status" value="1"/>
</dbReference>
<dbReference type="Proteomes" id="UP000664632">
    <property type="component" value="Unassembled WGS sequence"/>
</dbReference>
<dbReference type="RefSeq" id="WP_207112817.1">
    <property type="nucleotide sequence ID" value="NZ_JAFLWD010000024.1"/>
</dbReference>
<dbReference type="PANTHER" id="PTHR37299">
    <property type="entry name" value="TRANSCRIPTIONAL REGULATOR-RELATED"/>
    <property type="match status" value="1"/>
</dbReference>
<dbReference type="PANTHER" id="PTHR37299:SF4">
    <property type="entry name" value="TRANSCRIPTIONAL REGULATOR"/>
    <property type="match status" value="1"/>
</dbReference>
<protein>
    <submittedName>
        <fullName evidence="2">LytTR family transcriptional regulator DNA-binding domain-containing protein</fullName>
    </submittedName>
</protein>
<dbReference type="InterPro" id="IPR007492">
    <property type="entry name" value="LytTR_DNA-bd_dom"/>
</dbReference>
<evidence type="ECO:0000313" key="2">
    <source>
        <dbReference type="EMBL" id="MBO0440781.1"/>
    </source>
</evidence>
<dbReference type="EMBL" id="JAFLWD010000024">
    <property type="protein sequence ID" value="MBO0440781.1"/>
    <property type="molecule type" value="Genomic_DNA"/>
</dbReference>
<dbReference type="SMART" id="SM00850">
    <property type="entry name" value="LytTR"/>
    <property type="match status" value="1"/>
</dbReference>
<dbReference type="InterPro" id="IPR046947">
    <property type="entry name" value="LytR-like"/>
</dbReference>
<dbReference type="GO" id="GO:0003677">
    <property type="term" value="F:DNA binding"/>
    <property type="evidence" value="ECO:0007669"/>
    <property type="project" value="UniProtKB-KW"/>
</dbReference>
<keyword evidence="3" id="KW-1185">Reference proteome</keyword>
<organism evidence="2 3">
    <name type="scientific">Candidatus Enterococcus ikei</name>
    <dbReference type="NCBI Taxonomy" id="2815326"/>
    <lineage>
        <taxon>Bacteria</taxon>
        <taxon>Bacillati</taxon>
        <taxon>Bacillota</taxon>
        <taxon>Bacilli</taxon>
        <taxon>Lactobacillales</taxon>
        <taxon>Enterococcaceae</taxon>
        <taxon>Enterococcus</taxon>
    </lineage>
</organism>